<dbReference type="InterPro" id="IPR001128">
    <property type="entry name" value="Cyt_P450"/>
</dbReference>
<dbReference type="PRINTS" id="PR00359">
    <property type="entry name" value="BP450"/>
</dbReference>
<proteinExistence type="inferred from homology"/>
<keyword evidence="2" id="KW-0349">Heme</keyword>
<dbReference type="GO" id="GO:0004497">
    <property type="term" value="F:monooxygenase activity"/>
    <property type="evidence" value="ECO:0007669"/>
    <property type="project" value="UniProtKB-KW"/>
</dbReference>
<dbReference type="InterPro" id="IPR002397">
    <property type="entry name" value="Cyt_P450_B"/>
</dbReference>
<dbReference type="GO" id="GO:0020037">
    <property type="term" value="F:heme binding"/>
    <property type="evidence" value="ECO:0007669"/>
    <property type="project" value="InterPro"/>
</dbReference>
<dbReference type="PANTHER" id="PTHR46696">
    <property type="entry name" value="P450, PUTATIVE (EUROFUNG)-RELATED"/>
    <property type="match status" value="1"/>
</dbReference>
<keyword evidence="2" id="KW-0503">Monooxygenase</keyword>
<reference evidence="3" key="2">
    <citation type="submission" date="2020-09" db="EMBL/GenBank/DDBJ databases">
        <authorList>
            <person name="Sun Q."/>
            <person name="Zhou Y."/>
        </authorList>
    </citation>
    <scope>NUCLEOTIDE SEQUENCE</scope>
    <source>
        <strain evidence="3">CGMCC 4.7138</strain>
    </source>
</reference>
<keyword evidence="2" id="KW-0479">Metal-binding</keyword>
<dbReference type="InterPro" id="IPR036396">
    <property type="entry name" value="Cyt_P450_sf"/>
</dbReference>
<dbReference type="EMBL" id="BMMN01000001">
    <property type="protein sequence ID" value="GGO00923.1"/>
    <property type="molecule type" value="Genomic_DNA"/>
</dbReference>
<dbReference type="Pfam" id="PF00067">
    <property type="entry name" value="p450"/>
    <property type="match status" value="1"/>
</dbReference>
<dbReference type="RefSeq" id="WP_280116528.1">
    <property type="nucleotide sequence ID" value="NZ_BMMN01000001.1"/>
</dbReference>
<dbReference type="GO" id="GO:0016705">
    <property type="term" value="F:oxidoreductase activity, acting on paired donors, with incorporation or reduction of molecular oxygen"/>
    <property type="evidence" value="ECO:0007669"/>
    <property type="project" value="InterPro"/>
</dbReference>
<accession>A0A8H9H0K9</accession>
<dbReference type="GO" id="GO:0005506">
    <property type="term" value="F:iron ion binding"/>
    <property type="evidence" value="ECO:0007669"/>
    <property type="project" value="InterPro"/>
</dbReference>
<dbReference type="PANTHER" id="PTHR46696:SF1">
    <property type="entry name" value="CYTOCHROME P450 YJIB-RELATED"/>
    <property type="match status" value="1"/>
</dbReference>
<dbReference type="Proteomes" id="UP000653480">
    <property type="component" value="Unassembled WGS sequence"/>
</dbReference>
<dbReference type="InterPro" id="IPR017972">
    <property type="entry name" value="Cyt_P450_CS"/>
</dbReference>
<reference evidence="3" key="1">
    <citation type="journal article" date="2014" name="Int. J. Syst. Evol. Microbiol.">
        <title>Complete genome sequence of Corynebacterium casei LMG S-19264T (=DSM 44701T), isolated from a smear-ripened cheese.</title>
        <authorList>
            <consortium name="US DOE Joint Genome Institute (JGI-PGF)"/>
            <person name="Walter F."/>
            <person name="Albersmeier A."/>
            <person name="Kalinowski J."/>
            <person name="Ruckert C."/>
        </authorList>
    </citation>
    <scope>NUCLEOTIDE SEQUENCE</scope>
    <source>
        <strain evidence="3">CGMCC 4.7138</strain>
    </source>
</reference>
<comment type="caution">
    <text evidence="3">The sequence shown here is derived from an EMBL/GenBank/DDBJ whole genome shotgun (WGS) entry which is preliminary data.</text>
</comment>
<dbReference type="SUPFAM" id="SSF48264">
    <property type="entry name" value="Cytochrome P450"/>
    <property type="match status" value="1"/>
</dbReference>
<evidence type="ECO:0008006" key="5">
    <source>
        <dbReference type="Google" id="ProtNLM"/>
    </source>
</evidence>
<evidence type="ECO:0000256" key="2">
    <source>
        <dbReference type="RuleBase" id="RU000461"/>
    </source>
</evidence>
<evidence type="ECO:0000256" key="1">
    <source>
        <dbReference type="ARBA" id="ARBA00010617"/>
    </source>
</evidence>
<keyword evidence="4" id="KW-1185">Reference proteome</keyword>
<protein>
    <recommendedName>
        <fullName evidence="5">Cytochrome P450</fullName>
    </recommendedName>
</protein>
<sequence>MRRTSNRAFLSRPKDHLAFGYGAHFCLGAPLARLEVAEALRQLFERFPAMSLAVPAAALRPIPTLISNGHRELPVHLRAVE</sequence>
<keyword evidence="2" id="KW-0408">Iron</keyword>
<organism evidence="3 4">
    <name type="scientific">Microbispora bryophytorum</name>
    <dbReference type="NCBI Taxonomy" id="1460882"/>
    <lineage>
        <taxon>Bacteria</taxon>
        <taxon>Bacillati</taxon>
        <taxon>Actinomycetota</taxon>
        <taxon>Actinomycetes</taxon>
        <taxon>Streptosporangiales</taxon>
        <taxon>Streptosporangiaceae</taxon>
        <taxon>Microbispora</taxon>
    </lineage>
</organism>
<dbReference type="Gene3D" id="1.10.630.10">
    <property type="entry name" value="Cytochrome P450"/>
    <property type="match status" value="1"/>
</dbReference>
<keyword evidence="2" id="KW-0560">Oxidoreductase</keyword>
<gene>
    <name evidence="3" type="ORF">GCM10011574_08150</name>
</gene>
<dbReference type="AlphaFoldDB" id="A0A8H9H0K9"/>
<comment type="similarity">
    <text evidence="1 2">Belongs to the cytochrome P450 family.</text>
</comment>
<name>A0A8H9H0K9_9ACTN</name>
<evidence type="ECO:0000313" key="3">
    <source>
        <dbReference type="EMBL" id="GGO00923.1"/>
    </source>
</evidence>
<dbReference type="PROSITE" id="PS00086">
    <property type="entry name" value="CYTOCHROME_P450"/>
    <property type="match status" value="1"/>
</dbReference>
<evidence type="ECO:0000313" key="4">
    <source>
        <dbReference type="Proteomes" id="UP000653480"/>
    </source>
</evidence>